<keyword evidence="2" id="KW-1185">Reference proteome</keyword>
<reference evidence="1" key="1">
    <citation type="submission" date="2021-02" db="EMBL/GenBank/DDBJ databases">
        <title>First Annotated Genome of the Yellow-green Alga Tribonema minus.</title>
        <authorList>
            <person name="Mahan K.M."/>
        </authorList>
    </citation>
    <scope>NUCLEOTIDE SEQUENCE</scope>
    <source>
        <strain evidence="1">UTEX B ZZ1240</strain>
    </source>
</reference>
<accession>A0A835ZDU0</accession>
<dbReference type="Proteomes" id="UP000664859">
    <property type="component" value="Unassembled WGS sequence"/>
</dbReference>
<gene>
    <name evidence="1" type="ORF">JKP88DRAFT_298984</name>
</gene>
<evidence type="ECO:0000313" key="1">
    <source>
        <dbReference type="EMBL" id="KAG5190327.1"/>
    </source>
</evidence>
<dbReference type="EMBL" id="JAFCMP010000035">
    <property type="protein sequence ID" value="KAG5190327.1"/>
    <property type="molecule type" value="Genomic_DNA"/>
</dbReference>
<protein>
    <submittedName>
        <fullName evidence="1">Uncharacterized protein</fullName>
    </submittedName>
</protein>
<evidence type="ECO:0000313" key="2">
    <source>
        <dbReference type="Proteomes" id="UP000664859"/>
    </source>
</evidence>
<name>A0A835ZDU0_9STRA</name>
<organism evidence="1 2">
    <name type="scientific">Tribonema minus</name>
    <dbReference type="NCBI Taxonomy" id="303371"/>
    <lineage>
        <taxon>Eukaryota</taxon>
        <taxon>Sar</taxon>
        <taxon>Stramenopiles</taxon>
        <taxon>Ochrophyta</taxon>
        <taxon>PX clade</taxon>
        <taxon>Xanthophyceae</taxon>
        <taxon>Tribonematales</taxon>
        <taxon>Tribonemataceae</taxon>
        <taxon>Tribonema</taxon>
    </lineage>
</organism>
<sequence length="309" mass="32818">MEGCDAGAWHSAGACTVQLAQPPLPQRTHVTDGACVGGSVRRRRNTAHARSGAERTCCPPAHAAHLPAVRPRLAPRRCAAASVLAERARGGGGVLRTAPDTDLQQRARMRIYIPRDDARARACDIHRAPRASRPPRRRRRPQRALAAAARIVSTVSSAALFAVVASADAQRDRHLSERAQPSARRTARAERAARGFARTIAQHDRCAAAPHRPVAARHASGTRTAPPDCSATCITTALIVACRAAVVAPGATLRTGTHRDSADCAAACLRQAAARCAPSVPVVVLRVGRAHHGVHAVSHARERVLRRRA</sequence>
<proteinExistence type="predicted"/>
<comment type="caution">
    <text evidence="1">The sequence shown here is derived from an EMBL/GenBank/DDBJ whole genome shotgun (WGS) entry which is preliminary data.</text>
</comment>
<dbReference type="AlphaFoldDB" id="A0A835ZDU0"/>